<proteinExistence type="evidence at transcript level"/>
<dbReference type="GO" id="GO:0005829">
    <property type="term" value="C:cytosol"/>
    <property type="evidence" value="ECO:0007669"/>
    <property type="project" value="TreeGrafter"/>
</dbReference>
<organism evidence="10">
    <name type="scientific">Euglena gracilis</name>
    <dbReference type="NCBI Taxonomy" id="3039"/>
    <lineage>
        <taxon>Eukaryota</taxon>
        <taxon>Discoba</taxon>
        <taxon>Euglenozoa</taxon>
        <taxon>Euglenida</taxon>
        <taxon>Spirocuta</taxon>
        <taxon>Euglenophyceae</taxon>
        <taxon>Euglenales</taxon>
        <taxon>Euglenaceae</taxon>
        <taxon>Euglena</taxon>
    </lineage>
</organism>
<evidence type="ECO:0000313" key="10">
    <source>
        <dbReference type="EMBL" id="CAA61912.1"/>
    </source>
</evidence>
<evidence type="ECO:0000256" key="9">
    <source>
        <dbReference type="ARBA" id="ARBA00023239"/>
    </source>
</evidence>
<evidence type="ECO:0000256" key="6">
    <source>
        <dbReference type="ARBA" id="ARBA00022723"/>
    </source>
</evidence>
<dbReference type="PROSITE" id="PS00806">
    <property type="entry name" value="ALDOLASE_CLASS_II_2"/>
    <property type="match status" value="1"/>
</dbReference>
<evidence type="ECO:0000256" key="7">
    <source>
        <dbReference type="ARBA" id="ARBA00022833"/>
    </source>
</evidence>
<dbReference type="EC" id="4.1.2.13" evidence="5"/>
<dbReference type="CDD" id="cd00946">
    <property type="entry name" value="FBP_aldolase_IIA"/>
    <property type="match status" value="1"/>
</dbReference>
<dbReference type="EMBL" id="X89769">
    <property type="protein sequence ID" value="CAA61912.1"/>
    <property type="molecule type" value="mRNA"/>
</dbReference>
<dbReference type="Gene3D" id="3.20.20.70">
    <property type="entry name" value="Aldolase class I"/>
    <property type="match status" value="1"/>
</dbReference>
<dbReference type="SMR" id="Q42729"/>
<dbReference type="SUPFAM" id="SSF51569">
    <property type="entry name" value="Aldolase"/>
    <property type="match status" value="1"/>
</dbReference>
<dbReference type="PANTHER" id="PTHR30559">
    <property type="entry name" value="FRUCTOSE-BISPHOSPHATE ALDOLASE CLASS 2"/>
    <property type="match status" value="1"/>
</dbReference>
<dbReference type="PIRSF" id="PIRSF001359">
    <property type="entry name" value="F_bP_aldolase_II"/>
    <property type="match status" value="1"/>
</dbReference>
<comment type="cofactor">
    <cofactor evidence="2">
        <name>Zn(2+)</name>
        <dbReference type="ChEBI" id="CHEBI:29105"/>
    </cofactor>
</comment>
<keyword evidence="9 10" id="KW-0456">Lyase</keyword>
<comment type="catalytic activity">
    <reaction evidence="1">
        <text>beta-D-fructose 1,6-bisphosphate = D-glyceraldehyde 3-phosphate + dihydroxyacetone phosphate</text>
        <dbReference type="Rhea" id="RHEA:14729"/>
        <dbReference type="ChEBI" id="CHEBI:32966"/>
        <dbReference type="ChEBI" id="CHEBI:57642"/>
        <dbReference type="ChEBI" id="CHEBI:59776"/>
        <dbReference type="EC" id="4.1.2.13"/>
    </reaction>
</comment>
<dbReference type="GO" id="GO:0006094">
    <property type="term" value="P:gluconeogenesis"/>
    <property type="evidence" value="ECO:0007669"/>
    <property type="project" value="TreeGrafter"/>
</dbReference>
<feature type="non-terminal residue" evidence="10">
    <location>
        <position position="1"/>
    </location>
</feature>
<evidence type="ECO:0000256" key="4">
    <source>
        <dbReference type="ARBA" id="ARBA00005812"/>
    </source>
</evidence>
<dbReference type="InterPro" id="IPR013785">
    <property type="entry name" value="Aldolase_TIM"/>
</dbReference>
<dbReference type="PANTHER" id="PTHR30559:SF0">
    <property type="entry name" value="FRUCTOSE-BISPHOSPHATE ALDOLASE"/>
    <property type="match status" value="1"/>
</dbReference>
<reference evidence="10" key="1">
    <citation type="submission" date="1995-07" db="EMBL/GenBank/DDBJ databases">
        <title>Class I and class II aldolase of Euglena gracilis.</title>
        <authorList>
            <person name="Plaumann M."/>
            <person name="Pelzer-Reith B."/>
            <person name="Martin W.F."/>
            <person name="Schnarrenberger C."/>
        </authorList>
    </citation>
    <scope>NUCLEOTIDE SEQUENCE</scope>
</reference>
<name>Q42729_EUGGR</name>
<gene>
    <name evidence="10" type="primary">alc</name>
</gene>
<comment type="similarity">
    <text evidence="4">Belongs to the class II fructose-bisphosphate aldolase family.</text>
</comment>
<keyword evidence="7" id="KW-0862">Zinc</keyword>
<accession>Q42729</accession>
<dbReference type="GO" id="GO:0008270">
    <property type="term" value="F:zinc ion binding"/>
    <property type="evidence" value="ECO:0007669"/>
    <property type="project" value="InterPro"/>
</dbReference>
<sequence>PDFPKDLKGVLDGNQVRTLFDFAQKKGFAIPAVNCTSSSTVNVVLERARDTHNPVIIQVSQGGAAFYCGKGVKDEKLIASVDGSVALAHHVRAVAHTMAPVVVHSDHCAKKLLPWFDGMLDADGEIFCEHGVPLFSSHMLDLSEENDEEDIGTCVKYFTRMAKLNLWLEMEIGMTGGVEDGVDNSGVANDKLYTSSEQVFAVHKALGASSPNFSIAAAFGNVHGVYKPGNVKLQPNLLKEHQDYARKQLSSSEDHPLYLWFHGPSGSTDAEIHEAVRNGVVKMNLDTDMQWAYWDGLRQFEAKKHDYLQGQIGNPEGPDKPNKNYYDPRKWIREAELGMLARVKVAFKAVELPGGLKEFIGIP</sequence>
<keyword evidence="8" id="KW-0324">Glycolysis</keyword>
<evidence type="ECO:0000256" key="1">
    <source>
        <dbReference type="ARBA" id="ARBA00000441"/>
    </source>
</evidence>
<dbReference type="InterPro" id="IPR006411">
    <property type="entry name" value="Fruct_bisP_bact"/>
</dbReference>
<comment type="pathway">
    <text evidence="3">Carbohydrate degradation; glycolysis; D-glyceraldehyde 3-phosphate and glycerone phosphate from D-glucose: step 4/4.</text>
</comment>
<dbReference type="Pfam" id="PF01116">
    <property type="entry name" value="F_bP_aldolase"/>
    <property type="match status" value="1"/>
</dbReference>
<dbReference type="GO" id="GO:0004332">
    <property type="term" value="F:fructose-bisphosphate aldolase activity"/>
    <property type="evidence" value="ECO:0007669"/>
    <property type="project" value="UniProtKB-EC"/>
</dbReference>
<evidence type="ECO:0000256" key="5">
    <source>
        <dbReference type="ARBA" id="ARBA00013068"/>
    </source>
</evidence>
<evidence type="ECO:0000256" key="2">
    <source>
        <dbReference type="ARBA" id="ARBA00001947"/>
    </source>
</evidence>
<dbReference type="SABIO-RK" id="Q42729"/>
<dbReference type="UniPathway" id="UPA00109">
    <property type="reaction ID" value="UER00183"/>
</dbReference>
<dbReference type="AlphaFoldDB" id="Q42729"/>
<dbReference type="GO" id="GO:0006096">
    <property type="term" value="P:glycolytic process"/>
    <property type="evidence" value="ECO:0007669"/>
    <property type="project" value="UniProtKB-UniPathway"/>
</dbReference>
<evidence type="ECO:0000256" key="8">
    <source>
        <dbReference type="ARBA" id="ARBA00023152"/>
    </source>
</evidence>
<evidence type="ECO:0000256" key="3">
    <source>
        <dbReference type="ARBA" id="ARBA00004714"/>
    </source>
</evidence>
<dbReference type="NCBIfam" id="NF006628">
    <property type="entry name" value="PRK09197.1"/>
    <property type="match status" value="1"/>
</dbReference>
<dbReference type="NCBIfam" id="TIGR01520">
    <property type="entry name" value="FruBisAldo_II_A"/>
    <property type="match status" value="1"/>
</dbReference>
<dbReference type="NCBIfam" id="TIGR00167">
    <property type="entry name" value="cbbA"/>
    <property type="match status" value="1"/>
</dbReference>
<protein>
    <recommendedName>
        <fullName evidence="5">fructose-bisphosphate aldolase</fullName>
        <ecNumber evidence="5">4.1.2.13</ecNumber>
    </recommendedName>
</protein>
<keyword evidence="6" id="KW-0479">Metal-binding</keyword>
<dbReference type="InterPro" id="IPR000771">
    <property type="entry name" value="FBA_II"/>
</dbReference>